<keyword evidence="5" id="KW-1185">Reference proteome</keyword>
<dbReference type="PANTHER" id="PTHR30469:SF15">
    <property type="entry name" value="HLYD FAMILY OF SECRETION PROTEINS"/>
    <property type="match status" value="1"/>
</dbReference>
<keyword evidence="3" id="KW-0812">Transmembrane</keyword>
<comment type="caution">
    <text evidence="4">The sequence shown here is derived from an EMBL/GenBank/DDBJ whole genome shotgun (WGS) entry which is preliminary data.</text>
</comment>
<dbReference type="GO" id="GO:0015562">
    <property type="term" value="F:efflux transmembrane transporter activity"/>
    <property type="evidence" value="ECO:0007669"/>
    <property type="project" value="TreeGrafter"/>
</dbReference>
<dbReference type="eggNOG" id="COG0845">
    <property type="taxonomic scope" value="Bacteria"/>
</dbReference>
<dbReference type="GO" id="GO:1990281">
    <property type="term" value="C:efflux pump complex"/>
    <property type="evidence" value="ECO:0007669"/>
    <property type="project" value="TreeGrafter"/>
</dbReference>
<evidence type="ECO:0000313" key="4">
    <source>
        <dbReference type="EMBL" id="KCZ53245.1"/>
    </source>
</evidence>
<dbReference type="Gene3D" id="1.10.287.470">
    <property type="entry name" value="Helix hairpin bin"/>
    <property type="match status" value="1"/>
</dbReference>
<evidence type="ECO:0000256" key="3">
    <source>
        <dbReference type="SAM" id="Phobius"/>
    </source>
</evidence>
<sequence>MQRLSSKYLAMGAAGIIGVAIIAIVFNHKPSAKITTAPQPPAVSTTSVAVREIVEDLPVSGELVARDPVQVVPDTQGLRVATISAETGDTVSKGQVLATLTRSTLGEQVLQANAAVDQRRAAAAEARAQLAKAQTAFDEAEKELARNKALLARGAVSQLVVDQQQANHDSAADALEAAREATVSADAAVKEASAQYKQSATVLDQTSLRAPEAGTIYQRSAVIGEPAAMSGTPLFSISRDGMIELDAVSPAYQLQRMKAGQPASIVLPDGTTISGTVRLVGSEIDTSTGLGHVRLAFPVDPRLIVGAYVQGSVEVSRQSLPSVPFRAVAHTQTGSVVKTVVDGKVVSKSVTTGPSDGNYIGILKGLSKGDIVIAKAGGFVTDGDPVTPVSIDPSKQDASK</sequence>
<proteinExistence type="inferred from homology"/>
<evidence type="ECO:0000256" key="1">
    <source>
        <dbReference type="ARBA" id="ARBA00009477"/>
    </source>
</evidence>
<keyword evidence="3" id="KW-0472">Membrane</keyword>
<dbReference type="Gene3D" id="2.40.30.170">
    <property type="match status" value="1"/>
</dbReference>
<evidence type="ECO:0000256" key="2">
    <source>
        <dbReference type="SAM" id="Coils"/>
    </source>
</evidence>
<dbReference type="EMBL" id="AWFF01000056">
    <property type="protein sequence ID" value="KCZ53245.1"/>
    <property type="molecule type" value="Genomic_DNA"/>
</dbReference>
<dbReference type="STRING" id="1280946.HY29_17350"/>
<keyword evidence="2" id="KW-0175">Coiled coil</keyword>
<dbReference type="PATRIC" id="fig|1280946.3.peg.2753"/>
<dbReference type="SUPFAM" id="SSF111369">
    <property type="entry name" value="HlyD-like secretion proteins"/>
    <property type="match status" value="1"/>
</dbReference>
<dbReference type="NCBIfam" id="TIGR01730">
    <property type="entry name" value="RND_mfp"/>
    <property type="match status" value="1"/>
</dbReference>
<protein>
    <submittedName>
        <fullName evidence="4">Uncharacterized protein</fullName>
    </submittedName>
</protein>
<feature type="transmembrane region" description="Helical" evidence="3">
    <location>
        <begin position="7"/>
        <end position="26"/>
    </location>
</feature>
<dbReference type="Gene3D" id="2.40.420.20">
    <property type="match status" value="1"/>
</dbReference>
<evidence type="ECO:0000313" key="5">
    <source>
        <dbReference type="Proteomes" id="UP000027037"/>
    </source>
</evidence>
<name>A0A062UAU4_9PROT</name>
<dbReference type="OrthoDB" id="7422354at2"/>
<dbReference type="Gene3D" id="2.40.50.100">
    <property type="match status" value="1"/>
</dbReference>
<comment type="similarity">
    <text evidence="1">Belongs to the membrane fusion protein (MFP) (TC 8.A.1) family.</text>
</comment>
<dbReference type="AlphaFoldDB" id="A0A062UAU4"/>
<dbReference type="InterPro" id="IPR006143">
    <property type="entry name" value="RND_pump_MFP"/>
</dbReference>
<dbReference type="PANTHER" id="PTHR30469">
    <property type="entry name" value="MULTIDRUG RESISTANCE PROTEIN MDTA"/>
    <property type="match status" value="1"/>
</dbReference>
<feature type="coiled-coil region" evidence="2">
    <location>
        <begin position="123"/>
        <end position="181"/>
    </location>
</feature>
<accession>A0A062UAU4</accession>
<dbReference type="Proteomes" id="UP000027037">
    <property type="component" value="Unassembled WGS sequence"/>
</dbReference>
<gene>
    <name evidence="4" type="ORF">HY29_17350</name>
</gene>
<keyword evidence="3" id="KW-1133">Transmembrane helix</keyword>
<reference evidence="4 5" key="1">
    <citation type="journal article" date="2014" name="Antonie Van Leeuwenhoek">
        <title>Hyphomonas beringensis sp. nov. and Hyphomonas chukchiensis sp. nov., isolated from surface seawater of the Bering Sea and Chukchi Sea.</title>
        <authorList>
            <person name="Li C."/>
            <person name="Lai Q."/>
            <person name="Li G."/>
            <person name="Dong C."/>
            <person name="Wang J."/>
            <person name="Liao Y."/>
            <person name="Shao Z."/>
        </authorList>
    </citation>
    <scope>NUCLEOTIDE SEQUENCE [LARGE SCALE GENOMIC DNA]</scope>
    <source>
        <strain evidence="4 5">25B14_1</strain>
    </source>
</reference>
<organism evidence="4 5">
    <name type="scientific">Hyphomonas beringensis</name>
    <dbReference type="NCBI Taxonomy" id="1280946"/>
    <lineage>
        <taxon>Bacteria</taxon>
        <taxon>Pseudomonadati</taxon>
        <taxon>Pseudomonadota</taxon>
        <taxon>Alphaproteobacteria</taxon>
        <taxon>Hyphomonadales</taxon>
        <taxon>Hyphomonadaceae</taxon>
        <taxon>Hyphomonas</taxon>
    </lineage>
</organism>
<dbReference type="RefSeq" id="WP_034797909.1">
    <property type="nucleotide sequence ID" value="NZ_AWFF01000056.1"/>
</dbReference>